<keyword evidence="2" id="KW-1185">Reference proteome</keyword>
<reference evidence="2" key="1">
    <citation type="journal article" date="2016" name="Genome Biol. Evol.">
        <title>Comparative 'omics' of the Fusarium fujikuroi species complex highlights differences in genetic potential and metabolite synthesis.</title>
        <authorList>
            <person name="Niehaus E.-M."/>
            <person name="Muensterkoetter M."/>
            <person name="Proctor R.H."/>
            <person name="Brown D.W."/>
            <person name="Sharon A."/>
            <person name="Idan Y."/>
            <person name="Oren-Young L."/>
            <person name="Sieber C.M."/>
            <person name="Novak O."/>
            <person name="Pencik A."/>
            <person name="Tarkowska D."/>
            <person name="Hromadova K."/>
            <person name="Freeman S."/>
            <person name="Maymon M."/>
            <person name="Elazar M."/>
            <person name="Youssef S.A."/>
            <person name="El-Shabrawy E.S.M."/>
            <person name="Shalaby A.B.A."/>
            <person name="Houterman P."/>
            <person name="Brock N.L."/>
            <person name="Burkhardt I."/>
            <person name="Tsavkelova E.A."/>
            <person name="Dickschat J.S."/>
            <person name="Galuszka P."/>
            <person name="Gueldener U."/>
            <person name="Tudzynski B."/>
        </authorList>
    </citation>
    <scope>NUCLEOTIDE SEQUENCE [LARGE SCALE GENOMIC DNA]</scope>
    <source>
        <strain evidence="2">ET1</strain>
    </source>
</reference>
<dbReference type="GeneID" id="42057511"/>
<evidence type="ECO:0000313" key="2">
    <source>
        <dbReference type="Proteomes" id="UP000183971"/>
    </source>
</evidence>
<protein>
    <submittedName>
        <fullName evidence="1">Uncharacterized protein</fullName>
    </submittedName>
</protein>
<dbReference type="RefSeq" id="XP_031088570.1">
    <property type="nucleotide sequence ID" value="XM_031223186.1"/>
</dbReference>
<gene>
    <name evidence="1" type="ORF">FPRO_12647</name>
</gene>
<organism evidence="1 2">
    <name type="scientific">Fusarium proliferatum (strain ET1)</name>
    <name type="common">Orchid endophyte fungus</name>
    <dbReference type="NCBI Taxonomy" id="1227346"/>
    <lineage>
        <taxon>Eukaryota</taxon>
        <taxon>Fungi</taxon>
        <taxon>Dikarya</taxon>
        <taxon>Ascomycota</taxon>
        <taxon>Pezizomycotina</taxon>
        <taxon>Sordariomycetes</taxon>
        <taxon>Hypocreomycetidae</taxon>
        <taxon>Hypocreales</taxon>
        <taxon>Nectriaceae</taxon>
        <taxon>Fusarium</taxon>
        <taxon>Fusarium fujikuroi species complex</taxon>
    </lineage>
</organism>
<name>A0A1L7W5Z0_FUSPR</name>
<dbReference type="AlphaFoldDB" id="A0A1L7W5Z0"/>
<dbReference type="EMBL" id="FJOF01000013">
    <property type="protein sequence ID" value="CZR48037.1"/>
    <property type="molecule type" value="Genomic_DNA"/>
</dbReference>
<evidence type="ECO:0000313" key="1">
    <source>
        <dbReference type="EMBL" id="CZR48037.1"/>
    </source>
</evidence>
<proteinExistence type="predicted"/>
<sequence length="288" mass="30872">MVCAFLAADHLRGTAAVVGFGNDPELLNFMAALAGTNALGAQCPPLSGLGTVELLCRIIARGYNNMQPLHQDLLASRLSQLPNAVGAAGWWDCYNKAIPKTVFVCAGSDDGAVPLQPAFVITTSQDEWGAFSTMQNFATRCRQPLRRLDWNGVGALRDPIRIAARSLQLRQLYRGAVALLPVVNAATRLAARNGVKVGWAHRQNHNLEHAMAMNCPGFQPKARCLRCQAFFGYTLHPIAVGALVIGEENAVLGAALLKCHLARACAECIAHYACQNARGGPAQLQPTH</sequence>
<comment type="caution">
    <text evidence="1">The sequence shown here is derived from an EMBL/GenBank/DDBJ whole genome shotgun (WGS) entry which is preliminary data.</text>
</comment>
<accession>A0A1L7W5Z0</accession>
<dbReference type="VEuPathDB" id="FungiDB:FPRO_12647"/>
<dbReference type="Proteomes" id="UP000183971">
    <property type="component" value="Unassembled WGS sequence"/>
</dbReference>